<keyword evidence="2" id="KW-1185">Reference proteome</keyword>
<dbReference type="AlphaFoldDB" id="A0A149PJ76"/>
<accession>A0A149PJ76</accession>
<dbReference type="EMBL" id="LRBG01000035">
    <property type="protein sequence ID" value="KXU85074.1"/>
    <property type="molecule type" value="Genomic_DNA"/>
</dbReference>
<evidence type="ECO:0000313" key="1">
    <source>
        <dbReference type="EMBL" id="KXU85074.1"/>
    </source>
</evidence>
<dbReference type="RefSeq" id="WP_062131306.1">
    <property type="nucleotide sequence ID" value="NZ_LRBG01000035.1"/>
</dbReference>
<proteinExistence type="predicted"/>
<dbReference type="Proteomes" id="UP000075613">
    <property type="component" value="Unassembled WGS sequence"/>
</dbReference>
<gene>
    <name evidence="1" type="ORF">CI15_22600</name>
</gene>
<evidence type="ECO:0000313" key="2">
    <source>
        <dbReference type="Proteomes" id="UP000075613"/>
    </source>
</evidence>
<reference evidence="1 2" key="1">
    <citation type="journal article" date="2015" name="Int. J. Syst. Evol. Microbiol.">
        <title>Burkholderia monticola sp. nov., isolated from mountain soil.</title>
        <authorList>
            <person name="Baek I."/>
            <person name="Seo B."/>
            <person name="Lee I."/>
            <person name="Yi H."/>
            <person name="Chun J."/>
        </authorList>
    </citation>
    <scope>NUCLEOTIDE SEQUENCE [LARGE SCALE GENOMIC DNA]</scope>
    <source>
        <strain evidence="1 2">JC2948</strain>
    </source>
</reference>
<comment type="caution">
    <text evidence="1">The sequence shown here is derived from an EMBL/GenBank/DDBJ whole genome shotgun (WGS) entry which is preliminary data.</text>
</comment>
<name>A0A149PJ76_9BURK</name>
<dbReference type="OrthoDB" id="5571399at2"/>
<organism evidence="1 2">
    <name type="scientific">Paraburkholderia monticola</name>
    <dbReference type="NCBI Taxonomy" id="1399968"/>
    <lineage>
        <taxon>Bacteria</taxon>
        <taxon>Pseudomonadati</taxon>
        <taxon>Pseudomonadota</taxon>
        <taxon>Betaproteobacteria</taxon>
        <taxon>Burkholderiales</taxon>
        <taxon>Burkholderiaceae</taxon>
        <taxon>Paraburkholderia</taxon>
    </lineage>
</organism>
<protein>
    <submittedName>
        <fullName evidence="1">Uncharacterized protein</fullName>
    </submittedName>
</protein>
<sequence>MSPVLNADGAEHLRVESTGRRKSGEWFVALVTVMAIEANEAAIDDFIFLTAYVAELREKQGQLEAAHFFVTWQLTVVPPSRFGHGPA</sequence>